<organism evidence="2 3">
    <name type="scientific">Achromobacter kerstersii</name>
    <dbReference type="NCBI Taxonomy" id="1353890"/>
    <lineage>
        <taxon>Bacteria</taxon>
        <taxon>Pseudomonadati</taxon>
        <taxon>Pseudomonadota</taxon>
        <taxon>Betaproteobacteria</taxon>
        <taxon>Burkholderiales</taxon>
        <taxon>Alcaligenaceae</taxon>
        <taxon>Achromobacter</taxon>
    </lineage>
</organism>
<name>A0A6S6Z7F3_9BURK</name>
<evidence type="ECO:0008006" key="4">
    <source>
        <dbReference type="Google" id="ProtNLM"/>
    </source>
</evidence>
<proteinExistence type="predicted"/>
<dbReference type="Proteomes" id="UP000494269">
    <property type="component" value="Unassembled WGS sequence"/>
</dbReference>
<keyword evidence="3" id="KW-1185">Reference proteome</keyword>
<dbReference type="Gene3D" id="2.60.60.30">
    <property type="entry name" value="sav2460 like domains"/>
    <property type="match status" value="1"/>
</dbReference>
<dbReference type="InterPro" id="IPR003325">
    <property type="entry name" value="TerD"/>
</dbReference>
<accession>A0A6S6Z7F3</accession>
<sequence length="700" mass="77373">MNPIYLRRRCCLLLDKIPRASADLEDATGADGQVTAVELAAIQAQAEELGYVMSDAVIQRLATWPLPAVTQTGRLLLKTLRQMTGAHRPHRPLYPDFPKQVQDLDDATRYLDAVHHYLTLRRMPGDGSERAPLFHGRTPRIIELGSTEECEAIFTQLAASATSLSEEDRTDLAWYVKQYRANIFRLIPEAIPFKENLAHLAANLLVHVPGAATDAFLQQRLDTATDVLRLAVAIAGGDASLALPTRFASMPRARRKQLLGLIERHPNAAEDMQRWPERWKRLGEYLHPGEFASRYPRTAAAFALLRSGKPAPTFNSAIEAMLESGQSASAAHRLESRPGEFARRLDHLLRSAADPAPVLAGFARVVDQVATPVLLQLYTHAQHRDAPAALRVFYPKGDVAKLFAAGDTRAPLPAGVADAVARLCKTALLTRFAALPPLGDCYVDPALRDHTAPFSQRSASRSLRTLGRGSSLPLPDAAVVRLFLWWMNGSGRADVDLSAALFDADCNFVDALTYYRLQSYGAYHSGDIVDAPQGAAEFIDLDLARLRERGVRFVVMILNSYTLQPYCDLPECFAGWMAREDANSGEPFEPRTVMDRVDLASNTLICLPLALDLQDQRMRWMDVALRAQPRLNNVANNLSGVSLMLRALLSRVQPDLHTLFTLHAEARGRQVDNADAAQTVFGVRDGITPFDTDRIRAEFL</sequence>
<dbReference type="PANTHER" id="PTHR32097:SF18">
    <property type="entry name" value="RING-TYPE DOMAIN-CONTAINING PROTEIN"/>
    <property type="match status" value="1"/>
</dbReference>
<keyword evidence="1" id="KW-0778">Tellurium resistance</keyword>
<protein>
    <recommendedName>
        <fullName evidence="4">TerD domain-containing protein</fullName>
    </recommendedName>
</protein>
<dbReference type="EMBL" id="CADIJQ010000001">
    <property type="protein sequence ID" value="CAB3658912.1"/>
    <property type="molecule type" value="Genomic_DNA"/>
</dbReference>
<evidence type="ECO:0000256" key="1">
    <source>
        <dbReference type="ARBA" id="ARBA00022686"/>
    </source>
</evidence>
<evidence type="ECO:0000313" key="3">
    <source>
        <dbReference type="Proteomes" id="UP000494269"/>
    </source>
</evidence>
<dbReference type="InterPro" id="IPR051324">
    <property type="entry name" value="Stress/Tellurium_Resist"/>
</dbReference>
<evidence type="ECO:0000313" key="2">
    <source>
        <dbReference type="EMBL" id="CAB3658912.1"/>
    </source>
</evidence>
<dbReference type="PANTHER" id="PTHR32097">
    <property type="entry name" value="CAMP-BINDING PROTEIN 1-RELATED"/>
    <property type="match status" value="1"/>
</dbReference>
<dbReference type="AlphaFoldDB" id="A0A6S6Z7F3"/>
<dbReference type="GO" id="GO:0046690">
    <property type="term" value="P:response to tellurium ion"/>
    <property type="evidence" value="ECO:0007669"/>
    <property type="project" value="UniProtKB-KW"/>
</dbReference>
<reference evidence="2 3" key="1">
    <citation type="submission" date="2020-04" db="EMBL/GenBank/DDBJ databases">
        <authorList>
            <person name="De Canck E."/>
        </authorList>
    </citation>
    <scope>NUCLEOTIDE SEQUENCE [LARGE SCALE GENOMIC DNA]</scope>
    <source>
        <strain evidence="2 3">LMG 3441</strain>
    </source>
</reference>
<dbReference type="CDD" id="cd06974">
    <property type="entry name" value="TerD_like"/>
    <property type="match status" value="1"/>
</dbReference>
<gene>
    <name evidence="2" type="ORF">LMG3441_00450</name>
</gene>
<dbReference type="RefSeq" id="WP_175168628.1">
    <property type="nucleotide sequence ID" value="NZ_CADIJQ010000001.1"/>
</dbReference>